<dbReference type="STRING" id="1137284.GCA_001418205_02770"/>
<dbReference type="CDD" id="cd00130">
    <property type="entry name" value="PAS"/>
    <property type="match status" value="1"/>
</dbReference>
<dbReference type="InterPro" id="IPR001610">
    <property type="entry name" value="PAC"/>
</dbReference>
<keyword evidence="4" id="KW-0472">Membrane</keyword>
<dbReference type="EMBL" id="CYHG01000009">
    <property type="protein sequence ID" value="CUB05108.1"/>
    <property type="molecule type" value="Genomic_DNA"/>
</dbReference>
<keyword evidence="3" id="KW-0175">Coiled coil</keyword>
<dbReference type="FunFam" id="3.20.20.450:FF:000001">
    <property type="entry name" value="Cyclic di-GMP phosphodiesterase yahA"/>
    <property type="match status" value="1"/>
</dbReference>
<dbReference type="PROSITE" id="PS50887">
    <property type="entry name" value="GGDEF"/>
    <property type="match status" value="1"/>
</dbReference>
<evidence type="ECO:0000256" key="3">
    <source>
        <dbReference type="SAM" id="Coils"/>
    </source>
</evidence>
<evidence type="ECO:0000256" key="1">
    <source>
        <dbReference type="ARBA" id="ARBA00012282"/>
    </source>
</evidence>
<accession>A0A0K6IPU6</accession>
<dbReference type="EC" id="3.1.4.52" evidence="1"/>
<dbReference type="Gene3D" id="6.10.340.10">
    <property type="match status" value="1"/>
</dbReference>
<dbReference type="Pfam" id="PF00990">
    <property type="entry name" value="GGDEF"/>
    <property type="match status" value="1"/>
</dbReference>
<dbReference type="AlphaFoldDB" id="A0A0K6IPU6"/>
<dbReference type="SMART" id="SM00267">
    <property type="entry name" value="GGDEF"/>
    <property type="match status" value="1"/>
</dbReference>
<feature type="coiled-coil region" evidence="3">
    <location>
        <begin position="449"/>
        <end position="476"/>
    </location>
</feature>
<dbReference type="Gene3D" id="3.20.20.450">
    <property type="entry name" value="EAL domain"/>
    <property type="match status" value="1"/>
</dbReference>
<feature type="domain" description="GGDEF" evidence="7">
    <location>
        <begin position="392"/>
        <end position="530"/>
    </location>
</feature>
<dbReference type="PROSITE" id="PS50112">
    <property type="entry name" value="PAS"/>
    <property type="match status" value="1"/>
</dbReference>
<dbReference type="PANTHER" id="PTHR44757:SF2">
    <property type="entry name" value="BIOFILM ARCHITECTURE MAINTENANCE PROTEIN MBAA"/>
    <property type="match status" value="1"/>
</dbReference>
<dbReference type="NCBIfam" id="TIGR00254">
    <property type="entry name" value="GGDEF"/>
    <property type="match status" value="1"/>
</dbReference>
<dbReference type="Pfam" id="PF13426">
    <property type="entry name" value="PAS_9"/>
    <property type="match status" value="1"/>
</dbReference>
<dbReference type="InterPro" id="IPR029787">
    <property type="entry name" value="Nucleotide_cyclase"/>
</dbReference>
<dbReference type="InterPro" id="IPR000160">
    <property type="entry name" value="GGDEF_dom"/>
</dbReference>
<organism evidence="8 9">
    <name type="scientific">Marinomonas fungiae</name>
    <dbReference type="NCBI Taxonomy" id="1137284"/>
    <lineage>
        <taxon>Bacteria</taxon>
        <taxon>Pseudomonadati</taxon>
        <taxon>Pseudomonadota</taxon>
        <taxon>Gammaproteobacteria</taxon>
        <taxon>Oceanospirillales</taxon>
        <taxon>Oceanospirillaceae</taxon>
        <taxon>Marinomonas</taxon>
    </lineage>
</organism>
<feature type="domain" description="PAS" evidence="5">
    <location>
        <begin position="239"/>
        <end position="286"/>
    </location>
</feature>
<dbReference type="OrthoDB" id="9804951at2"/>
<dbReference type="InterPro" id="IPR035919">
    <property type="entry name" value="EAL_sf"/>
</dbReference>
<feature type="transmembrane region" description="Helical" evidence="4">
    <location>
        <begin position="15"/>
        <end position="33"/>
    </location>
</feature>
<evidence type="ECO:0000256" key="2">
    <source>
        <dbReference type="ARBA" id="ARBA00022636"/>
    </source>
</evidence>
<dbReference type="Pfam" id="PF00563">
    <property type="entry name" value="EAL"/>
    <property type="match status" value="1"/>
</dbReference>
<evidence type="ECO:0000259" key="5">
    <source>
        <dbReference type="PROSITE" id="PS50112"/>
    </source>
</evidence>
<dbReference type="InterPro" id="IPR001633">
    <property type="entry name" value="EAL_dom"/>
</dbReference>
<dbReference type="RefSeq" id="WP_055463836.1">
    <property type="nucleotide sequence ID" value="NZ_CYHG01000009.1"/>
</dbReference>
<dbReference type="SUPFAM" id="SSF55073">
    <property type="entry name" value="Nucleotide cyclase"/>
    <property type="match status" value="1"/>
</dbReference>
<sequence>MLALRKRLSYKQTKWALLLLLIMSVSVSMFHIYSDWQEEKSNLNERVIGTLEIVQTAATEAAYTLDNNLANKVLIGLTRSNIFYRMRLCDDLDREMAQYQRPPVEKPFGWISNYLSKDLPKKYILDLSYDSTLVGHLKAEIDYAVVTENFIRRSIRLVSSTLFAILIVGAAILTLIYIQTSRPISQFIERLSQLAKSQSTQGGVYFPESSRDDELGVLAKTFTALWHQRQKVQTELEKREAYFRAVVHQSRECMLLTTPNGQILDCNKAALQLLGYSEQDLLSMNLQAIDHEFNKTELLEWARNALGKVSTFETHYTRRNGTIVPVEACASVINLDSSPCYLVSVRDITQRIKDQEQVKYLAYYDALTNLPNRRLLHDRLDNAIAVGREHGHIGGVLFIDLDRFKTINDSMGHHAGDQLLVEVSKRITTLLAKGDTASRIGGDEFVLLLPDLSNNLEEAQNEVSHLAERLLETLNQVFVIQDVELYVSASIGISLFPLDQSDGMRILQQADTAMYRAKENGRSGFHFYQNEMQQYATDRLKMEKALHHALERSELRLVYQPQVNKKGELIGLEALVRWFSPELGHIPPSQFIPIAEETGLIVPLGEWVVREACQQLQHWQQVLGLPDTFRSLAINISPYQFSREDFVNQMVNIFQQTQVDPKYIDLEITEGMLVENIRAVAAKMQRLQQYGVQFSIDDFGTGYSSLRYLKHLPLSQLKIDQSFIRDISEDPNSYEIINTIISMAKHMKLSVIAEGVETLFEKEVLTSIGCTRFQGYFFSKPLDKNDLNALLLKNSHYPVSKEDLSLEF</sequence>
<feature type="transmembrane region" description="Helical" evidence="4">
    <location>
        <begin position="157"/>
        <end position="178"/>
    </location>
</feature>
<dbReference type="SUPFAM" id="SSF141868">
    <property type="entry name" value="EAL domain-like"/>
    <property type="match status" value="1"/>
</dbReference>
<dbReference type="SMART" id="SM00052">
    <property type="entry name" value="EAL"/>
    <property type="match status" value="1"/>
</dbReference>
<keyword evidence="4" id="KW-0812">Transmembrane</keyword>
<dbReference type="Gene3D" id="3.30.70.270">
    <property type="match status" value="1"/>
</dbReference>
<dbReference type="SMART" id="SM00091">
    <property type="entry name" value="PAS"/>
    <property type="match status" value="1"/>
</dbReference>
<dbReference type="NCBIfam" id="TIGR00229">
    <property type="entry name" value="sensory_box"/>
    <property type="match status" value="1"/>
</dbReference>
<dbReference type="PROSITE" id="PS50883">
    <property type="entry name" value="EAL"/>
    <property type="match status" value="1"/>
</dbReference>
<evidence type="ECO:0000256" key="4">
    <source>
        <dbReference type="SAM" id="Phobius"/>
    </source>
</evidence>
<dbReference type="SUPFAM" id="SSF55785">
    <property type="entry name" value="PYP-like sensor domain (PAS domain)"/>
    <property type="match status" value="1"/>
</dbReference>
<dbReference type="PANTHER" id="PTHR44757">
    <property type="entry name" value="DIGUANYLATE CYCLASE DGCP"/>
    <property type="match status" value="1"/>
</dbReference>
<dbReference type="Gene3D" id="3.30.450.20">
    <property type="entry name" value="PAS domain"/>
    <property type="match status" value="1"/>
</dbReference>
<evidence type="ECO:0000259" key="7">
    <source>
        <dbReference type="PROSITE" id="PS50887"/>
    </source>
</evidence>
<evidence type="ECO:0000313" key="9">
    <source>
        <dbReference type="Proteomes" id="UP000182769"/>
    </source>
</evidence>
<dbReference type="InterPro" id="IPR035965">
    <property type="entry name" value="PAS-like_dom_sf"/>
</dbReference>
<keyword evidence="9" id="KW-1185">Reference proteome</keyword>
<dbReference type="CDD" id="cd01949">
    <property type="entry name" value="GGDEF"/>
    <property type="match status" value="1"/>
</dbReference>
<dbReference type="InterPro" id="IPR000014">
    <property type="entry name" value="PAS"/>
</dbReference>
<dbReference type="GO" id="GO:0071111">
    <property type="term" value="F:cyclic-guanylate-specific phosphodiesterase activity"/>
    <property type="evidence" value="ECO:0007669"/>
    <property type="project" value="UniProtKB-EC"/>
</dbReference>
<dbReference type="CDD" id="cd01948">
    <property type="entry name" value="EAL"/>
    <property type="match status" value="1"/>
</dbReference>
<keyword evidence="4" id="KW-1133">Transmembrane helix</keyword>
<evidence type="ECO:0000259" key="6">
    <source>
        <dbReference type="PROSITE" id="PS50883"/>
    </source>
</evidence>
<dbReference type="InterPro" id="IPR043128">
    <property type="entry name" value="Rev_trsase/Diguanyl_cyclase"/>
</dbReference>
<name>A0A0K6IPU6_9GAMM</name>
<gene>
    <name evidence="8" type="ORF">Ga0061065_10964</name>
</gene>
<dbReference type="InterPro" id="IPR052155">
    <property type="entry name" value="Biofilm_reg_signaling"/>
</dbReference>
<protein>
    <recommendedName>
        <fullName evidence="1">cyclic-guanylate-specific phosphodiesterase</fullName>
        <ecNumber evidence="1">3.1.4.52</ecNumber>
    </recommendedName>
</protein>
<dbReference type="Proteomes" id="UP000182769">
    <property type="component" value="Unassembled WGS sequence"/>
</dbReference>
<reference evidence="9" key="1">
    <citation type="submission" date="2015-08" db="EMBL/GenBank/DDBJ databases">
        <authorList>
            <person name="Varghese N."/>
        </authorList>
    </citation>
    <scope>NUCLEOTIDE SEQUENCE [LARGE SCALE GENOMIC DNA]</scope>
    <source>
        <strain evidence="9">JCM 18476</strain>
    </source>
</reference>
<keyword evidence="2" id="KW-0973">c-di-GMP</keyword>
<proteinExistence type="predicted"/>
<evidence type="ECO:0000313" key="8">
    <source>
        <dbReference type="EMBL" id="CUB05108.1"/>
    </source>
</evidence>
<feature type="domain" description="EAL" evidence="6">
    <location>
        <begin position="539"/>
        <end position="795"/>
    </location>
</feature>
<dbReference type="SMART" id="SM00086">
    <property type="entry name" value="PAC"/>
    <property type="match status" value="1"/>
</dbReference>